<dbReference type="PROSITE" id="PS51257">
    <property type="entry name" value="PROKAR_LIPOPROTEIN"/>
    <property type="match status" value="1"/>
</dbReference>
<sequence length="440" mass="46092">MNFISIRVLAGITVVSALSGCTAINFANMLEPVPKVAGSCKAQENTVLSLMLPGDGNHWVLDASKPFAYILPPAAVASVNGTSIQSLTPTVTSPGYRRTQPAKPVTTFEAFKAQIETASDQRVPEAVRTTSVFNAFRSNMIKSLAEAQTDMGVHAGLRMADTEAAKVHNYSPDSTVSLGDAKEFVKILAETQLRPTIQNPQVSGAGGSDNIFAEYFSTYYSGKFVDRFGQTIAKPSLKLPNLTDPTKSIDLSLTVSDADIASALTVLVEYLADLLDSTPVLGSSDPDKVTTSGPNATTFYPGGTASIPTAYALKTADYKKVSNDCGVTADNAKILGFIAKAAGDEAQMVNGLVAQSAGGIGVSLGVFGKISIGDNQTLGTLIKTFASRAAMRISFASTYLILERIGGDGKIQQTTYPLGLDQTQVIGGPGGANGYLKFSN</sequence>
<evidence type="ECO:0000256" key="1">
    <source>
        <dbReference type="SAM" id="SignalP"/>
    </source>
</evidence>
<evidence type="ECO:0000313" key="3">
    <source>
        <dbReference type="Proteomes" id="UP000297385"/>
    </source>
</evidence>
<dbReference type="GeneID" id="97308521"/>
<reference evidence="2 3" key="1">
    <citation type="submission" date="2019-03" db="EMBL/GenBank/DDBJ databases">
        <title>Complete Genome Sequence of Paraburkholderia dipogonis ICMP 19430T, a Nitrogen-fixing Symbiont of the South African Invasive Legume Dipogon lignosus in New Zealand.</title>
        <authorList>
            <person name="De Meyer S.E."/>
        </authorList>
    </citation>
    <scope>NUCLEOTIDE SEQUENCE [LARGE SCALE GENOMIC DNA]</scope>
    <source>
        <strain evidence="2 3">ICMP 19430</strain>
    </source>
</reference>
<feature type="signal peptide" evidence="1">
    <location>
        <begin position="1"/>
        <end position="27"/>
    </location>
</feature>
<dbReference type="EMBL" id="SNVI01000002">
    <property type="protein sequence ID" value="TFE41889.1"/>
    <property type="molecule type" value="Genomic_DNA"/>
</dbReference>
<dbReference type="Proteomes" id="UP000297385">
    <property type="component" value="Unassembled WGS sequence"/>
</dbReference>
<keyword evidence="1" id="KW-0732">Signal</keyword>
<feature type="chain" id="PRO_5021411661" evidence="1">
    <location>
        <begin position="28"/>
        <end position="440"/>
    </location>
</feature>
<dbReference type="RefSeq" id="WP_134465170.1">
    <property type="nucleotide sequence ID" value="NZ_JBHSSZ010000044.1"/>
</dbReference>
<proteinExistence type="predicted"/>
<organism evidence="2 3">
    <name type="scientific">Paraburkholderia dipogonis</name>
    <dbReference type="NCBI Taxonomy" id="1211383"/>
    <lineage>
        <taxon>Bacteria</taxon>
        <taxon>Pseudomonadati</taxon>
        <taxon>Pseudomonadota</taxon>
        <taxon>Betaproteobacteria</taxon>
        <taxon>Burkholderiales</taxon>
        <taxon>Burkholderiaceae</taxon>
        <taxon>Paraburkholderia</taxon>
    </lineage>
</organism>
<accession>A0A4Y8MWV1</accession>
<evidence type="ECO:0000313" key="2">
    <source>
        <dbReference type="EMBL" id="TFE41889.1"/>
    </source>
</evidence>
<name>A0A4Y8MWV1_9BURK</name>
<comment type="caution">
    <text evidence="2">The sequence shown here is derived from an EMBL/GenBank/DDBJ whole genome shotgun (WGS) entry which is preliminary data.</text>
</comment>
<protein>
    <submittedName>
        <fullName evidence="2">Uncharacterized protein</fullName>
    </submittedName>
</protein>
<gene>
    <name evidence="2" type="ORF">E2553_35205</name>
</gene>
<dbReference type="AlphaFoldDB" id="A0A4Y8MWV1"/>